<evidence type="ECO:0008006" key="3">
    <source>
        <dbReference type="Google" id="ProtNLM"/>
    </source>
</evidence>
<dbReference type="STRING" id="1797542.A3J59_00725"/>
<organism evidence="1 2">
    <name type="scientific">Candidatus Buchananbacteria bacterium RIFCSPHIGHO2_02_FULL_56_16</name>
    <dbReference type="NCBI Taxonomy" id="1797542"/>
    <lineage>
        <taxon>Bacteria</taxon>
        <taxon>Candidatus Buchananiibacteriota</taxon>
    </lineage>
</organism>
<gene>
    <name evidence="1" type="ORF">A3J59_00725</name>
</gene>
<dbReference type="Gene3D" id="6.20.120.50">
    <property type="match status" value="1"/>
</dbReference>
<accession>A0A1G1YLU2</accession>
<proteinExistence type="predicted"/>
<protein>
    <recommendedName>
        <fullName evidence="3">DUF3006 domain-containing protein</fullName>
    </recommendedName>
</protein>
<dbReference type="Proteomes" id="UP000177310">
    <property type="component" value="Unassembled WGS sequence"/>
</dbReference>
<evidence type="ECO:0000313" key="1">
    <source>
        <dbReference type="EMBL" id="OGY52417.1"/>
    </source>
</evidence>
<comment type="caution">
    <text evidence="1">The sequence shown here is derived from an EMBL/GenBank/DDBJ whole genome shotgun (WGS) entry which is preliminary data.</text>
</comment>
<reference evidence="1 2" key="1">
    <citation type="journal article" date="2016" name="Nat. Commun.">
        <title>Thousands of microbial genomes shed light on interconnected biogeochemical processes in an aquifer system.</title>
        <authorList>
            <person name="Anantharaman K."/>
            <person name="Brown C.T."/>
            <person name="Hug L.A."/>
            <person name="Sharon I."/>
            <person name="Castelle C.J."/>
            <person name="Probst A.J."/>
            <person name="Thomas B.C."/>
            <person name="Singh A."/>
            <person name="Wilkins M.J."/>
            <person name="Karaoz U."/>
            <person name="Brodie E.L."/>
            <person name="Williams K.H."/>
            <person name="Hubbard S.S."/>
            <person name="Banfield J.F."/>
        </authorList>
    </citation>
    <scope>NUCLEOTIDE SEQUENCE [LARGE SCALE GENOMIC DNA]</scope>
</reference>
<sequence length="83" mass="9083">MTKPQNAIDDSYSLSVTVAQFDGTDALLTAPDGNTIRWPIKQLPDDVAVGTRLRLLARTSASERLEREQAAKAILNEILKTDS</sequence>
<dbReference type="AlphaFoldDB" id="A0A1G1YLU2"/>
<evidence type="ECO:0000313" key="2">
    <source>
        <dbReference type="Proteomes" id="UP000177310"/>
    </source>
</evidence>
<name>A0A1G1YLU2_9BACT</name>
<dbReference type="EMBL" id="MHIL01000004">
    <property type="protein sequence ID" value="OGY52417.1"/>
    <property type="molecule type" value="Genomic_DNA"/>
</dbReference>